<keyword evidence="3" id="KW-1185">Reference proteome</keyword>
<reference evidence="2" key="1">
    <citation type="journal article" date="2021" name="Sci. Rep.">
        <title>Diploid genomic architecture of Nitzschia inconspicua, an elite biomass production diatom.</title>
        <authorList>
            <person name="Oliver A."/>
            <person name="Podell S."/>
            <person name="Pinowska A."/>
            <person name="Traller J.C."/>
            <person name="Smith S.R."/>
            <person name="McClure R."/>
            <person name="Beliaev A."/>
            <person name="Bohutskyi P."/>
            <person name="Hill E.A."/>
            <person name="Rabines A."/>
            <person name="Zheng H."/>
            <person name="Allen L.Z."/>
            <person name="Kuo A."/>
            <person name="Grigoriev I.V."/>
            <person name="Allen A.E."/>
            <person name="Hazlebeck D."/>
            <person name="Allen E.E."/>
        </authorList>
    </citation>
    <scope>NUCLEOTIDE SEQUENCE</scope>
    <source>
        <strain evidence="2">Hildebrandi</strain>
    </source>
</reference>
<feature type="region of interest" description="Disordered" evidence="1">
    <location>
        <begin position="812"/>
        <end position="868"/>
    </location>
</feature>
<feature type="compositionally biased region" description="Basic residues" evidence="1">
    <location>
        <begin position="10"/>
        <end position="19"/>
    </location>
</feature>
<feature type="compositionally biased region" description="Basic and acidic residues" evidence="1">
    <location>
        <begin position="838"/>
        <end position="848"/>
    </location>
</feature>
<name>A0A9K3LPV5_9STRA</name>
<feature type="compositionally biased region" description="Acidic residues" evidence="1">
    <location>
        <begin position="821"/>
        <end position="833"/>
    </location>
</feature>
<protein>
    <submittedName>
        <fullName evidence="2">Uncharacterized protein</fullName>
    </submittedName>
</protein>
<sequence>MPEVHDPFHGKSRRRRKRKTTGESVGASGPVRKAVRAVSTSGDIPTSSSSLSRLSLLAPPPKTILKKNPKHQPTVTTFIKDPFEFDATSSQSTKPHTDDDDDNNNLEFQQSFDRDEKAPSITTPTTKSLSVAVTDWKARRPKEDVSYSPMLSHSLLLTHAVALDTRFLDTPEGRDDYQMFKQGVQTFFYACSSRGILPSLLVWKGYDASLSLGGQMDEMRTILKCETLSEDTLASTCRTALSGIPVLGLGGNEKKDVGIRVPEEVSPATSWNCLLEMVRTIVHRRKGKEDDPISVTILTSDLSFLLDADTKSHHGGLERFMEGTEQHFLDTKLQTIRICVAVGRVIPLNISERRSDSTIDDEEIIMNEQSSKRTAQVSSLLASLQSRIESKGEEIFKRNRSQIQFDSKYVARMDIRIFSIDIANGFQSLLQTVSQGALSTFPRGWHQTLSLVLPETADFDACVVIVQASYKSMPFRLDSALANSLRCDLVILGCSKFSVLQLTPIESIDASLLYGIPISIRAGLAESTEEHRENLMILQSMLKTLAVKDCALFLSARLPESVSNDGWEGNPLFQDSRYQFFVLMPELLGSKVGPPTYNGVLFRVASSDCILDQYTPDDARKSVQSLDSEIGQTNEYQDFVETSLESLACSPLNPLLSYEVKNSPECEITSPDRKKVTWKEGCLRTTSVLWGRTSDEVLEASSSSMASNDTVWKDDSGIGMVMTEREKCVDCEASQEKKTHRDDEDWRKGDAGLTCTLNDSATTLDSARSSVFQKIGTNLAAETRLDIKLQENSSGEDEDGDTNMRKSLMSVTLRGSSNNDNESDDIEESDDDPMVAMKIEERPKRKPTEVLPFHGVAQVSSENEDEMVWTQEDGKEKYCDGDDELCDGDDSCNSSSSSSADSSAGDVSFGRFEYS</sequence>
<dbReference type="Proteomes" id="UP000693970">
    <property type="component" value="Unassembled WGS sequence"/>
</dbReference>
<feature type="compositionally biased region" description="Low complexity" evidence="1">
    <location>
        <begin position="891"/>
        <end position="908"/>
    </location>
</feature>
<evidence type="ECO:0000256" key="1">
    <source>
        <dbReference type="SAM" id="MobiDB-lite"/>
    </source>
</evidence>
<feature type="compositionally biased region" description="Low complexity" evidence="1">
    <location>
        <begin position="39"/>
        <end position="57"/>
    </location>
</feature>
<dbReference type="AlphaFoldDB" id="A0A9K3LPV5"/>
<proteinExistence type="predicted"/>
<evidence type="ECO:0000313" key="3">
    <source>
        <dbReference type="Proteomes" id="UP000693970"/>
    </source>
</evidence>
<feature type="region of interest" description="Disordered" evidence="1">
    <location>
        <begin position="1"/>
        <end position="126"/>
    </location>
</feature>
<feature type="region of interest" description="Disordered" evidence="1">
    <location>
        <begin position="880"/>
        <end position="915"/>
    </location>
</feature>
<accession>A0A9K3LPV5</accession>
<evidence type="ECO:0000313" key="2">
    <source>
        <dbReference type="EMBL" id="KAG7366380.1"/>
    </source>
</evidence>
<gene>
    <name evidence="2" type="ORF">IV203_029050</name>
</gene>
<comment type="caution">
    <text evidence="2">The sequence shown here is derived from an EMBL/GenBank/DDBJ whole genome shotgun (WGS) entry which is preliminary data.</text>
</comment>
<feature type="compositionally biased region" description="Acidic residues" evidence="1">
    <location>
        <begin position="881"/>
        <end position="890"/>
    </location>
</feature>
<dbReference type="EMBL" id="JAGRRH010000007">
    <property type="protein sequence ID" value="KAG7366380.1"/>
    <property type="molecule type" value="Genomic_DNA"/>
</dbReference>
<organism evidence="2 3">
    <name type="scientific">Nitzschia inconspicua</name>
    <dbReference type="NCBI Taxonomy" id="303405"/>
    <lineage>
        <taxon>Eukaryota</taxon>
        <taxon>Sar</taxon>
        <taxon>Stramenopiles</taxon>
        <taxon>Ochrophyta</taxon>
        <taxon>Bacillariophyta</taxon>
        <taxon>Bacillariophyceae</taxon>
        <taxon>Bacillariophycidae</taxon>
        <taxon>Bacillariales</taxon>
        <taxon>Bacillariaceae</taxon>
        <taxon>Nitzschia</taxon>
    </lineage>
</organism>
<dbReference type="OrthoDB" id="49088at2759"/>
<reference evidence="2" key="2">
    <citation type="submission" date="2021-04" db="EMBL/GenBank/DDBJ databases">
        <authorList>
            <person name="Podell S."/>
        </authorList>
    </citation>
    <scope>NUCLEOTIDE SEQUENCE</scope>
    <source>
        <strain evidence="2">Hildebrandi</strain>
    </source>
</reference>